<name>A0AA49IYY3_9PROT</name>
<proteinExistence type="predicted"/>
<dbReference type="KEGG" id="npv:OHM77_03705"/>
<accession>A0AA49IYY3</accession>
<dbReference type="AlphaFoldDB" id="A0AA49IYY3"/>
<evidence type="ECO:0000256" key="1">
    <source>
        <dbReference type="SAM" id="Phobius"/>
    </source>
</evidence>
<dbReference type="EMBL" id="CP107246">
    <property type="protein sequence ID" value="WIM06403.1"/>
    <property type="molecule type" value="Genomic_DNA"/>
</dbReference>
<evidence type="ECO:0000313" key="2">
    <source>
        <dbReference type="EMBL" id="WIM06403.1"/>
    </source>
</evidence>
<gene>
    <name evidence="2" type="ORF">OHM77_03705</name>
</gene>
<dbReference type="Proteomes" id="UP001234916">
    <property type="component" value="Chromosome"/>
</dbReference>
<feature type="transmembrane region" description="Helical" evidence="1">
    <location>
        <begin position="12"/>
        <end position="37"/>
    </location>
</feature>
<organism evidence="2">
    <name type="scientific">Candidatus Nitricoxidivorans perseverans</name>
    <dbReference type="NCBI Taxonomy" id="2975601"/>
    <lineage>
        <taxon>Bacteria</taxon>
        <taxon>Pseudomonadati</taxon>
        <taxon>Pseudomonadota</taxon>
        <taxon>Betaproteobacteria</taxon>
        <taxon>Nitrosomonadales</taxon>
        <taxon>Sterolibacteriaceae</taxon>
        <taxon>Candidatus Nitricoxidivorans</taxon>
    </lineage>
</organism>
<keyword evidence="1" id="KW-0472">Membrane</keyword>
<keyword evidence="1" id="KW-1133">Transmembrane helix</keyword>
<sequence length="376" mass="40878">MKSPGLFDRLSLRLKVLVVTIAVFIPAMLGGTIYFFYEAYWLAVTTSLGGLMNFVDAKQQGVIRFLGQSEKLAKQLAQLADDAGPAVARGHFATIVATDVFRLEDHPFKEEIQSGKRSVATMKVYHAIDIIHDGMIAVSSDKSREGRPFAQKLNFAPGHSNVWQGGATPILSFGARTKDGDQVLVHVDARMLTNIVNGEIGNLEGDMGAFYLAGVGKTFDYYIVDENNRLITEARSRPGQMLKGAGSEYPWLLTQKKADIVCGKDGTYRTNGRCTTGCQEAMGFYKGPTGKKMIGASMPFYDSGWTIVVEQEADELLTPLWRLGSTLAAIGGVLIAQALSMFMALSRRLITAPLTDLTGAIRSMTGDSGSVRRQEA</sequence>
<reference evidence="2" key="1">
    <citation type="journal article" date="2023" name="Nat. Microbiol.">
        <title>Enrichment and characterization of a nitric oxide-reducing microbial community in a continuous bioreactor.</title>
        <authorList>
            <person name="Garrido-Amador P."/>
            <person name="Stortenbeker N."/>
            <person name="Wessels H.J.C.T."/>
            <person name="Speth D.R."/>
            <person name="Garcia-Heredia I."/>
            <person name="Kartal B."/>
        </authorList>
    </citation>
    <scope>NUCLEOTIDE SEQUENCE</scope>
    <source>
        <strain evidence="2">MAG1</strain>
    </source>
</reference>
<keyword evidence="1" id="KW-0812">Transmembrane</keyword>
<protein>
    <submittedName>
        <fullName evidence="2">Uncharacterized protein</fullName>
    </submittedName>
</protein>